<dbReference type="EMBL" id="JBHSFV010000003">
    <property type="protein sequence ID" value="MFC4633552.1"/>
    <property type="molecule type" value="Genomic_DNA"/>
</dbReference>
<dbReference type="Pfam" id="PF20225">
    <property type="entry name" value="DUF6584"/>
    <property type="match status" value="1"/>
</dbReference>
<proteinExistence type="predicted"/>
<dbReference type="RefSeq" id="WP_379977762.1">
    <property type="nucleotide sequence ID" value="NZ_JBHSFV010000003.1"/>
</dbReference>
<dbReference type="InterPro" id="IPR046491">
    <property type="entry name" value="DUF6584"/>
</dbReference>
<keyword evidence="1" id="KW-1133">Transmembrane helix</keyword>
<evidence type="ECO:0000313" key="3">
    <source>
        <dbReference type="Proteomes" id="UP001596043"/>
    </source>
</evidence>
<keyword evidence="1" id="KW-0472">Membrane</keyword>
<organism evidence="2 3">
    <name type="scientific">Dokdonia ponticola</name>
    <dbReference type="NCBI Taxonomy" id="2041041"/>
    <lineage>
        <taxon>Bacteria</taxon>
        <taxon>Pseudomonadati</taxon>
        <taxon>Bacteroidota</taxon>
        <taxon>Flavobacteriia</taxon>
        <taxon>Flavobacteriales</taxon>
        <taxon>Flavobacteriaceae</taxon>
        <taxon>Dokdonia</taxon>
    </lineage>
</organism>
<name>A0ABV9HUJ6_9FLAO</name>
<keyword evidence="1" id="KW-0812">Transmembrane</keyword>
<accession>A0ABV9HUJ6</accession>
<gene>
    <name evidence="2" type="ORF">ACFO3O_06515</name>
</gene>
<evidence type="ECO:0000256" key="1">
    <source>
        <dbReference type="SAM" id="Phobius"/>
    </source>
</evidence>
<dbReference type="Proteomes" id="UP001596043">
    <property type="component" value="Unassembled WGS sequence"/>
</dbReference>
<feature type="transmembrane region" description="Helical" evidence="1">
    <location>
        <begin position="148"/>
        <end position="169"/>
    </location>
</feature>
<protein>
    <submittedName>
        <fullName evidence="2">DUF6584 family protein</fullName>
    </submittedName>
</protein>
<keyword evidence="3" id="KW-1185">Reference proteome</keyword>
<evidence type="ECO:0000313" key="2">
    <source>
        <dbReference type="EMBL" id="MFC4633552.1"/>
    </source>
</evidence>
<comment type="caution">
    <text evidence="2">The sequence shown here is derived from an EMBL/GenBank/DDBJ whole genome shotgun (WGS) entry which is preliminary data.</text>
</comment>
<sequence length="176" mass="20325">MNLKDKLAKIESEIDNGLKLKAADRLRNLINQYPNETGLWDRLAALYYESGFLDAAGRYWILTEPTEDRIKRCVEIYEKSVNYSGTKILQDITFRGDKHSLSEFALKKLTDLEVDSKNKSKYIPTYTNKLNKSKQNTAQYKSTFKDKLLGFAFATFLISIPIFAIIGFIKVIHWVL</sequence>
<reference evidence="3" key="1">
    <citation type="journal article" date="2019" name="Int. J. Syst. Evol. Microbiol.">
        <title>The Global Catalogue of Microorganisms (GCM) 10K type strain sequencing project: providing services to taxonomists for standard genome sequencing and annotation.</title>
        <authorList>
            <consortium name="The Broad Institute Genomics Platform"/>
            <consortium name="The Broad Institute Genome Sequencing Center for Infectious Disease"/>
            <person name="Wu L."/>
            <person name="Ma J."/>
        </authorList>
    </citation>
    <scope>NUCLEOTIDE SEQUENCE [LARGE SCALE GENOMIC DNA]</scope>
    <source>
        <strain evidence="3">YJ-61-S</strain>
    </source>
</reference>